<dbReference type="InterPro" id="IPR025241">
    <property type="entry name" value="DUF4190"/>
</dbReference>
<dbReference type="EMBL" id="CAJVAX010000001">
    <property type="protein sequence ID" value="CAG7598729.1"/>
    <property type="molecule type" value="Genomic_DNA"/>
</dbReference>
<reference evidence="4" key="1">
    <citation type="submission" date="2021-06" db="EMBL/GenBank/DDBJ databases">
        <authorList>
            <person name="Arsene-Ploetze F."/>
        </authorList>
    </citation>
    <scope>NUCLEOTIDE SEQUENCE</scope>
    <source>
        <strain evidence="4">SBRY1</strain>
    </source>
</reference>
<name>A0A9W4GYF6_9ACTN</name>
<dbReference type="Proteomes" id="UP001153328">
    <property type="component" value="Unassembled WGS sequence"/>
</dbReference>
<organism evidence="4 5">
    <name type="scientific">Actinacidiphila bryophytorum</name>
    <dbReference type="NCBI Taxonomy" id="1436133"/>
    <lineage>
        <taxon>Bacteria</taxon>
        <taxon>Bacillati</taxon>
        <taxon>Actinomycetota</taxon>
        <taxon>Actinomycetes</taxon>
        <taxon>Kitasatosporales</taxon>
        <taxon>Streptomycetaceae</taxon>
        <taxon>Actinacidiphila</taxon>
    </lineage>
</organism>
<proteinExistence type="predicted"/>
<keyword evidence="1" id="KW-0472">Membrane</keyword>
<evidence type="ECO:0000256" key="1">
    <source>
        <dbReference type="SAM" id="Phobius"/>
    </source>
</evidence>
<dbReference type="AlphaFoldDB" id="A0A9W4GYF6"/>
<dbReference type="InterPro" id="IPR012551">
    <property type="entry name" value="DUF1707_SHOCT-like"/>
</dbReference>
<feature type="domain" description="DUF4190" evidence="3">
    <location>
        <begin position="72"/>
        <end position="131"/>
    </location>
</feature>
<keyword evidence="5" id="KW-1185">Reference proteome</keyword>
<feature type="transmembrane region" description="Helical" evidence="1">
    <location>
        <begin position="72"/>
        <end position="96"/>
    </location>
</feature>
<feature type="transmembrane region" description="Helical" evidence="1">
    <location>
        <begin position="116"/>
        <end position="140"/>
    </location>
</feature>
<keyword evidence="1" id="KW-1133">Transmembrane helix</keyword>
<protein>
    <recommendedName>
        <fullName evidence="6">DUF4190 domain-containing protein</fullName>
    </recommendedName>
</protein>
<comment type="caution">
    <text evidence="4">The sequence shown here is derived from an EMBL/GenBank/DDBJ whole genome shotgun (WGS) entry which is preliminary data.</text>
</comment>
<accession>A0A9W4GYF6</accession>
<evidence type="ECO:0000259" key="2">
    <source>
        <dbReference type="Pfam" id="PF08044"/>
    </source>
</evidence>
<feature type="domain" description="DUF1707" evidence="2">
    <location>
        <begin position="2"/>
        <end position="42"/>
    </location>
</feature>
<evidence type="ECO:0000259" key="3">
    <source>
        <dbReference type="Pfam" id="PF13828"/>
    </source>
</evidence>
<dbReference type="Pfam" id="PF08044">
    <property type="entry name" value="DUF1707"/>
    <property type="match status" value="1"/>
</dbReference>
<sequence>MNVLKDAFTEGRLTQPEYEDRVGRAYQSRTYGELDQVTADIPPRVVPPAFLPAAPPYMPMPMPAVPETNGQAIGSLVCGICAPFTGGLSAIPAVVLGHMARNRIRYTGQQGEGMAVAGLVLGYLTLAGFAALIVLFALFATGP</sequence>
<dbReference type="Pfam" id="PF13828">
    <property type="entry name" value="DUF4190"/>
    <property type="match status" value="1"/>
</dbReference>
<evidence type="ECO:0008006" key="6">
    <source>
        <dbReference type="Google" id="ProtNLM"/>
    </source>
</evidence>
<evidence type="ECO:0000313" key="4">
    <source>
        <dbReference type="EMBL" id="CAG7598729.1"/>
    </source>
</evidence>
<evidence type="ECO:0000313" key="5">
    <source>
        <dbReference type="Proteomes" id="UP001153328"/>
    </source>
</evidence>
<gene>
    <name evidence="4" type="ORF">SBRY_10184</name>
</gene>
<keyword evidence="1" id="KW-0812">Transmembrane</keyword>
<dbReference type="RefSeq" id="WP_372441289.1">
    <property type="nucleotide sequence ID" value="NZ_CAJVAX010000001.1"/>
</dbReference>